<dbReference type="InterPro" id="IPR018713">
    <property type="entry name" value="MPAB/Lcp_cat_dom"/>
</dbReference>
<protein>
    <recommendedName>
        <fullName evidence="1">ER-bound oxygenase mpaB/mpaB'/Rubber oxygenase catalytic domain-containing protein</fullName>
    </recommendedName>
</protein>
<accession>A0A1N7LQ33</accession>
<feature type="domain" description="ER-bound oxygenase mpaB/mpaB'/Rubber oxygenase catalytic" evidence="1">
    <location>
        <begin position="118"/>
        <end position="281"/>
    </location>
</feature>
<dbReference type="PANTHER" id="PTHR37539">
    <property type="entry name" value="SECRETED PROTEIN-RELATED"/>
    <property type="match status" value="1"/>
</dbReference>
<sequence>MEKIKLYTAENLSKLRFDGDELADAAVVSLLENPKLSTMINAWETFPSDDEFDGFPKPLKRYFEFFLVPIDWIDQKQVIKVHDFFAKEGNFYLSILGFYSLPYCYAFADGAQVLVRSRRITEDIGMRLAETTLFVMDLFKPGNFHIHQDALLTIAKVRLIHAFSRCFVKLHANDWNLSWGIPINQEDMIGTNLAFSLMVIRGLEKINKFPGKETLEAVLHYWEIVGHYLGINIDYWPSTSKEAFELEKLIRKRHLKSSEAGQTLIKSLIQFYQESIPDQNISKLSETLISYFIGKEASDALAISEQVAIPKSFYGVMLELSFLKQSGRRPTYSQMRSQFLAQTQANLGRTVKLSIPDLNRS</sequence>
<dbReference type="InterPro" id="IPR037473">
    <property type="entry name" value="Lcp-like"/>
</dbReference>
<organism evidence="2 3">
    <name type="scientific">Belliella pelovolcani</name>
    <dbReference type="NCBI Taxonomy" id="529505"/>
    <lineage>
        <taxon>Bacteria</taxon>
        <taxon>Pseudomonadati</taxon>
        <taxon>Bacteroidota</taxon>
        <taxon>Cytophagia</taxon>
        <taxon>Cytophagales</taxon>
        <taxon>Cyclobacteriaceae</taxon>
        <taxon>Belliella</taxon>
    </lineage>
</organism>
<dbReference type="EMBL" id="FTOP01000004">
    <property type="protein sequence ID" value="SIS75801.1"/>
    <property type="molecule type" value="Genomic_DNA"/>
</dbReference>
<dbReference type="GO" id="GO:0016491">
    <property type="term" value="F:oxidoreductase activity"/>
    <property type="evidence" value="ECO:0007669"/>
    <property type="project" value="InterPro"/>
</dbReference>
<dbReference type="PANTHER" id="PTHR37539:SF1">
    <property type="entry name" value="ER-BOUND OXYGENASE MPAB_MPAB'_RUBBER OXYGENASE CATALYTIC DOMAIN-CONTAINING PROTEIN"/>
    <property type="match status" value="1"/>
</dbReference>
<dbReference type="Proteomes" id="UP000186026">
    <property type="component" value="Unassembled WGS sequence"/>
</dbReference>
<dbReference type="AlphaFoldDB" id="A0A1N7LQ33"/>
<evidence type="ECO:0000313" key="2">
    <source>
        <dbReference type="EMBL" id="SIS75801.1"/>
    </source>
</evidence>
<dbReference type="RefSeq" id="WP_076499496.1">
    <property type="nucleotide sequence ID" value="NZ_FTOP01000004.1"/>
</dbReference>
<evidence type="ECO:0000313" key="3">
    <source>
        <dbReference type="Proteomes" id="UP000186026"/>
    </source>
</evidence>
<keyword evidence="3" id="KW-1185">Reference proteome</keyword>
<gene>
    <name evidence="2" type="ORF">SAMN05421761_10413</name>
</gene>
<reference evidence="3" key="1">
    <citation type="submission" date="2017-01" db="EMBL/GenBank/DDBJ databases">
        <authorList>
            <person name="Varghese N."/>
            <person name="Submissions S."/>
        </authorList>
    </citation>
    <scope>NUCLEOTIDE SEQUENCE [LARGE SCALE GENOMIC DNA]</scope>
    <source>
        <strain evidence="3">DSM 46698</strain>
    </source>
</reference>
<dbReference type="STRING" id="529505.SAMN05421761_10413"/>
<evidence type="ECO:0000259" key="1">
    <source>
        <dbReference type="Pfam" id="PF09995"/>
    </source>
</evidence>
<name>A0A1N7LQ33_9BACT</name>
<dbReference type="OrthoDB" id="6072815at2"/>
<dbReference type="Pfam" id="PF09995">
    <property type="entry name" value="MPAB_Lcp_cat"/>
    <property type="match status" value="1"/>
</dbReference>
<proteinExistence type="predicted"/>